<dbReference type="GO" id="GO:0003682">
    <property type="term" value="F:chromatin binding"/>
    <property type="evidence" value="ECO:0007669"/>
    <property type="project" value="InterPro"/>
</dbReference>
<evidence type="ECO:0000256" key="2">
    <source>
        <dbReference type="ARBA" id="ARBA00022553"/>
    </source>
</evidence>
<evidence type="ECO:0000256" key="4">
    <source>
        <dbReference type="ARBA" id="ARBA00022989"/>
    </source>
</evidence>
<feature type="compositionally biased region" description="Low complexity" evidence="7">
    <location>
        <begin position="124"/>
        <end position="143"/>
    </location>
</feature>
<evidence type="ECO:0008006" key="12">
    <source>
        <dbReference type="Google" id="ProtNLM"/>
    </source>
</evidence>
<dbReference type="Pfam" id="PF12949">
    <property type="entry name" value="HeH"/>
    <property type="match status" value="1"/>
</dbReference>
<dbReference type="PANTHER" id="PTHR47808">
    <property type="entry name" value="INNER NUCLEAR MEMBRANE PROTEIN HEH2-RELATED"/>
    <property type="match status" value="1"/>
</dbReference>
<feature type="compositionally biased region" description="Polar residues" evidence="7">
    <location>
        <begin position="75"/>
        <end position="86"/>
    </location>
</feature>
<feature type="domain" description="Man1/Src1-like C-terminal" evidence="8">
    <location>
        <begin position="342"/>
        <end position="669"/>
    </location>
</feature>
<dbReference type="Pfam" id="PF09402">
    <property type="entry name" value="MSC"/>
    <property type="match status" value="1"/>
</dbReference>
<comment type="caution">
    <text evidence="10">The sequence shown here is derived from an EMBL/GenBank/DDBJ whole genome shotgun (WGS) entry which is preliminary data.</text>
</comment>
<dbReference type="OrthoDB" id="2503928at2759"/>
<evidence type="ECO:0000256" key="6">
    <source>
        <dbReference type="ARBA" id="ARBA00023242"/>
    </source>
</evidence>
<keyword evidence="6" id="KW-0539">Nucleus</keyword>
<protein>
    <recommendedName>
        <fullName evidence="12">Sister chromatid separation protein</fullName>
    </recommendedName>
</protein>
<evidence type="ECO:0000259" key="8">
    <source>
        <dbReference type="Pfam" id="PF09402"/>
    </source>
</evidence>
<dbReference type="PANTHER" id="PTHR47808:SF2">
    <property type="entry name" value="LEM DOMAIN-CONTAINING PROTEIN 2"/>
    <property type="match status" value="1"/>
</dbReference>
<feature type="compositionally biased region" description="Basic residues" evidence="7">
    <location>
        <begin position="110"/>
        <end position="119"/>
    </location>
</feature>
<reference evidence="10" key="1">
    <citation type="submission" date="2021-03" db="EMBL/GenBank/DDBJ databases">
        <title>Comparative genomics and phylogenomic investigation of the class Geoglossomycetes provide insights into ecological specialization and systematics.</title>
        <authorList>
            <person name="Melie T."/>
            <person name="Pirro S."/>
            <person name="Miller A.N."/>
            <person name="Quandt A."/>
        </authorList>
    </citation>
    <scope>NUCLEOTIDE SEQUENCE</scope>
    <source>
        <strain evidence="10">GBOQ0MN5Z8</strain>
    </source>
</reference>
<sequence length="720" mass="79223">MPFMPTSDTELDYLAPDFDPSSITIPRLREILVAHNVHYPSSAKKPQLIETFNENIVPKAEKILRLHKKIKRTSRGITDISSSQEDIVTGDDNAGLMPPPPAPSTATATPRRKASRKSTRLPFASSEESAEDGSAPSPSPTKKTPGRRSSSKQARASDPEPGIEVDSKRPPVRRTRRSEVATDVKLGDPESTVKSEAGDESVFSHDNPFQSGSSPLLDTVRSPSGERKRKSLGASVANKENLKGKSSSSRRNTSAFPSVKAEDGIAMPTIKAETPILRLTRKVKPKQEPNEADSILAGEEFTPEEQLELAKEREANGQSAVEPYRPMRRKSGGVSKSAPWVILLTLLGGYATWWRREKLETGYCGLGHRSTAVSDVRIPDWASVLLPECEPCPQHALCYPYLVASCEPDFVLKPHPLSLGGLVPLPPSCEPDGEKVRKVKQVADRAVEELRDRRAKWECGNLIDEQGKVATALEVNELDLKREVSKKKRKGMSEAEFEELWGGALGEIMGREEVVSGIDGPTGFHALSSTSLARLPFTCALKRSARLALARYRVELVGLILLTSLIAAINRRISALRASNSQVPSLVHNTLYRLADQAAQHGRDPRVAPEPWISMGQLRDDMLRDEFSAKKRDRLWGKVREVVEMNANVRASVREGKHGEVSRVWEWIGATRGLEDVPSESRRVSKRLSYGVGDGSSPVASDGKEGRMLGSKWQEGMLLY</sequence>
<feature type="domain" description="HeH/LEM" evidence="9">
    <location>
        <begin position="20"/>
        <end position="54"/>
    </location>
</feature>
<organism evidence="10 11">
    <name type="scientific">Glutinoglossum americanum</name>
    <dbReference type="NCBI Taxonomy" id="1670608"/>
    <lineage>
        <taxon>Eukaryota</taxon>
        <taxon>Fungi</taxon>
        <taxon>Dikarya</taxon>
        <taxon>Ascomycota</taxon>
        <taxon>Pezizomycotina</taxon>
        <taxon>Geoglossomycetes</taxon>
        <taxon>Geoglossales</taxon>
        <taxon>Geoglossaceae</taxon>
        <taxon>Glutinoglossum</taxon>
    </lineage>
</organism>
<feature type="compositionally biased region" description="Polar residues" evidence="7">
    <location>
        <begin position="244"/>
        <end position="256"/>
    </location>
</feature>
<evidence type="ECO:0000313" key="11">
    <source>
        <dbReference type="Proteomes" id="UP000698800"/>
    </source>
</evidence>
<feature type="compositionally biased region" description="Basic and acidic residues" evidence="7">
    <location>
        <begin position="177"/>
        <end position="197"/>
    </location>
</feature>
<dbReference type="EMBL" id="JAGHQL010000043">
    <property type="protein sequence ID" value="KAH0542925.1"/>
    <property type="molecule type" value="Genomic_DNA"/>
</dbReference>
<keyword evidence="5" id="KW-0472">Membrane</keyword>
<accession>A0A9P8I940</accession>
<evidence type="ECO:0000256" key="3">
    <source>
        <dbReference type="ARBA" id="ARBA00022692"/>
    </source>
</evidence>
<dbReference type="GO" id="GO:0034399">
    <property type="term" value="C:nuclear periphery"/>
    <property type="evidence" value="ECO:0007669"/>
    <property type="project" value="TreeGrafter"/>
</dbReference>
<comment type="subcellular location">
    <subcellularLocation>
        <location evidence="1">Nucleus inner membrane</location>
    </subcellularLocation>
</comment>
<evidence type="ECO:0000313" key="10">
    <source>
        <dbReference type="EMBL" id="KAH0542925.1"/>
    </source>
</evidence>
<dbReference type="InterPro" id="IPR044780">
    <property type="entry name" value="Heh2/Src1"/>
</dbReference>
<keyword evidence="3" id="KW-0812">Transmembrane</keyword>
<name>A0A9P8I940_9PEZI</name>
<feature type="region of interest" description="Disordered" evidence="7">
    <location>
        <begin position="74"/>
        <end position="260"/>
    </location>
</feature>
<keyword evidence="4" id="KW-1133">Transmembrane helix</keyword>
<dbReference type="InterPro" id="IPR018996">
    <property type="entry name" value="Man1/Src1-like_C"/>
</dbReference>
<dbReference type="Gene3D" id="1.10.10.1180">
    <property type="entry name" value="MAN1, winged-helix domain"/>
    <property type="match status" value="1"/>
</dbReference>
<evidence type="ECO:0000259" key="9">
    <source>
        <dbReference type="Pfam" id="PF12949"/>
    </source>
</evidence>
<feature type="compositionally biased region" description="Polar residues" evidence="7">
    <location>
        <begin position="207"/>
        <end position="216"/>
    </location>
</feature>
<proteinExistence type="predicted"/>
<dbReference type="GO" id="GO:0005637">
    <property type="term" value="C:nuclear inner membrane"/>
    <property type="evidence" value="ECO:0007669"/>
    <property type="project" value="UniProtKB-SubCell"/>
</dbReference>
<evidence type="ECO:0000256" key="1">
    <source>
        <dbReference type="ARBA" id="ARBA00004540"/>
    </source>
</evidence>
<dbReference type="InterPro" id="IPR011015">
    <property type="entry name" value="LEM/LEM-like_dom_sf"/>
</dbReference>
<gene>
    <name evidence="10" type="ORF">FGG08_002694</name>
</gene>
<dbReference type="CDD" id="cd12935">
    <property type="entry name" value="LEM_like"/>
    <property type="match status" value="1"/>
</dbReference>
<evidence type="ECO:0000256" key="7">
    <source>
        <dbReference type="SAM" id="MobiDB-lite"/>
    </source>
</evidence>
<dbReference type="Proteomes" id="UP000698800">
    <property type="component" value="Unassembled WGS sequence"/>
</dbReference>
<keyword evidence="2" id="KW-0597">Phosphoprotein</keyword>
<dbReference type="InterPro" id="IPR041885">
    <property type="entry name" value="MAN1_winged_helix_dom"/>
</dbReference>
<keyword evidence="11" id="KW-1185">Reference proteome</keyword>
<dbReference type="InterPro" id="IPR025856">
    <property type="entry name" value="HeH/LEM_domain"/>
</dbReference>
<dbReference type="GO" id="GO:0005783">
    <property type="term" value="C:endoplasmic reticulum"/>
    <property type="evidence" value="ECO:0007669"/>
    <property type="project" value="TreeGrafter"/>
</dbReference>
<evidence type="ECO:0000256" key="5">
    <source>
        <dbReference type="ARBA" id="ARBA00023136"/>
    </source>
</evidence>
<dbReference type="AlphaFoldDB" id="A0A9P8I940"/>
<dbReference type="Gene3D" id="1.10.720.40">
    <property type="match status" value="1"/>
</dbReference>
<dbReference type="GO" id="GO:0071763">
    <property type="term" value="P:nuclear membrane organization"/>
    <property type="evidence" value="ECO:0007669"/>
    <property type="project" value="TreeGrafter"/>
</dbReference>